<sequence>MTNQLSCFISQYLLKSRVDLQKVSLKVRNAHHIGIDLKKDVQLTLQSIAASLHKKTCDGKRKEDQHFNNGLRDNVGVFDKKKRDQKRDQQNKGSVNKAAFSVKNDR</sequence>
<feature type="compositionally biased region" description="Basic and acidic residues" evidence="1">
    <location>
        <begin position="78"/>
        <end position="90"/>
    </location>
</feature>
<evidence type="ECO:0000256" key="1">
    <source>
        <dbReference type="SAM" id="MobiDB-lite"/>
    </source>
</evidence>
<reference evidence="2" key="1">
    <citation type="submission" date="2019-08" db="EMBL/GenBank/DDBJ databases">
        <authorList>
            <person name="Kucharzyk K."/>
            <person name="Murdoch R.W."/>
            <person name="Higgins S."/>
            <person name="Loffler F."/>
        </authorList>
    </citation>
    <scope>NUCLEOTIDE SEQUENCE</scope>
</reference>
<feature type="region of interest" description="Disordered" evidence="1">
    <location>
        <begin position="55"/>
        <end position="106"/>
    </location>
</feature>
<gene>
    <name evidence="2" type="ORF">SDC9_101339</name>
</gene>
<dbReference type="AlphaFoldDB" id="A0A645AQF7"/>
<dbReference type="EMBL" id="VSSQ01014861">
    <property type="protein sequence ID" value="MPM54561.1"/>
    <property type="molecule type" value="Genomic_DNA"/>
</dbReference>
<organism evidence="2">
    <name type="scientific">bioreactor metagenome</name>
    <dbReference type="NCBI Taxonomy" id="1076179"/>
    <lineage>
        <taxon>unclassified sequences</taxon>
        <taxon>metagenomes</taxon>
        <taxon>ecological metagenomes</taxon>
    </lineage>
</organism>
<evidence type="ECO:0000313" key="2">
    <source>
        <dbReference type="EMBL" id="MPM54561.1"/>
    </source>
</evidence>
<proteinExistence type="predicted"/>
<name>A0A645AQF7_9ZZZZ</name>
<protein>
    <submittedName>
        <fullName evidence="2">Uncharacterized protein</fullName>
    </submittedName>
</protein>
<feature type="compositionally biased region" description="Basic and acidic residues" evidence="1">
    <location>
        <begin position="55"/>
        <end position="66"/>
    </location>
</feature>
<comment type="caution">
    <text evidence="2">The sequence shown here is derived from an EMBL/GenBank/DDBJ whole genome shotgun (WGS) entry which is preliminary data.</text>
</comment>
<accession>A0A645AQF7</accession>